<gene>
    <name evidence="1" type="ORF">K443DRAFT_272430</name>
</gene>
<reference evidence="2" key="2">
    <citation type="submission" date="2015-01" db="EMBL/GenBank/DDBJ databases">
        <title>Evolutionary Origins and Diversification of the Mycorrhizal Mutualists.</title>
        <authorList>
            <consortium name="DOE Joint Genome Institute"/>
            <consortium name="Mycorrhizal Genomics Consortium"/>
            <person name="Kohler A."/>
            <person name="Kuo A."/>
            <person name="Nagy L.G."/>
            <person name="Floudas D."/>
            <person name="Copeland A."/>
            <person name="Barry K.W."/>
            <person name="Cichocki N."/>
            <person name="Veneault-Fourrey C."/>
            <person name="LaButti K."/>
            <person name="Lindquist E.A."/>
            <person name="Lipzen A."/>
            <person name="Lundell T."/>
            <person name="Morin E."/>
            <person name="Murat C."/>
            <person name="Riley R."/>
            <person name="Ohm R."/>
            <person name="Sun H."/>
            <person name="Tunlid A."/>
            <person name="Henrissat B."/>
            <person name="Grigoriev I.V."/>
            <person name="Hibbett D.S."/>
            <person name="Martin F."/>
        </authorList>
    </citation>
    <scope>NUCLEOTIDE SEQUENCE [LARGE SCALE GENOMIC DNA]</scope>
    <source>
        <strain evidence="2">LaAM-08-1</strain>
    </source>
</reference>
<dbReference type="Proteomes" id="UP000054477">
    <property type="component" value="Unassembled WGS sequence"/>
</dbReference>
<reference evidence="1 2" key="1">
    <citation type="submission" date="2014-04" db="EMBL/GenBank/DDBJ databases">
        <authorList>
            <consortium name="DOE Joint Genome Institute"/>
            <person name="Kuo A."/>
            <person name="Kohler A."/>
            <person name="Nagy L.G."/>
            <person name="Floudas D."/>
            <person name="Copeland A."/>
            <person name="Barry K.W."/>
            <person name="Cichocki N."/>
            <person name="Veneault-Fourrey C."/>
            <person name="LaButti K."/>
            <person name="Lindquist E.A."/>
            <person name="Lipzen A."/>
            <person name="Lundell T."/>
            <person name="Morin E."/>
            <person name="Murat C."/>
            <person name="Sun H."/>
            <person name="Tunlid A."/>
            <person name="Henrissat B."/>
            <person name="Grigoriev I.V."/>
            <person name="Hibbett D.S."/>
            <person name="Martin F."/>
            <person name="Nordberg H.P."/>
            <person name="Cantor M.N."/>
            <person name="Hua S.X."/>
        </authorList>
    </citation>
    <scope>NUCLEOTIDE SEQUENCE [LARGE SCALE GENOMIC DNA]</scope>
    <source>
        <strain evidence="1 2">LaAM-08-1</strain>
    </source>
</reference>
<protein>
    <submittedName>
        <fullName evidence="1">Uncharacterized protein</fullName>
    </submittedName>
</protein>
<evidence type="ECO:0000313" key="1">
    <source>
        <dbReference type="EMBL" id="KIJ96790.1"/>
    </source>
</evidence>
<keyword evidence="2" id="KW-1185">Reference proteome</keyword>
<organism evidence="1 2">
    <name type="scientific">Laccaria amethystina LaAM-08-1</name>
    <dbReference type="NCBI Taxonomy" id="1095629"/>
    <lineage>
        <taxon>Eukaryota</taxon>
        <taxon>Fungi</taxon>
        <taxon>Dikarya</taxon>
        <taxon>Basidiomycota</taxon>
        <taxon>Agaricomycotina</taxon>
        <taxon>Agaricomycetes</taxon>
        <taxon>Agaricomycetidae</taxon>
        <taxon>Agaricales</taxon>
        <taxon>Agaricineae</taxon>
        <taxon>Hydnangiaceae</taxon>
        <taxon>Laccaria</taxon>
    </lineage>
</organism>
<dbReference type="AlphaFoldDB" id="A0A0C9WW33"/>
<name>A0A0C9WW33_9AGAR</name>
<sequence>MFRPLSTHGFRLLLSDSSRCTIDSMYPEKGGLLPTHCSVVEYSGYSQISGIRSSISSRKYKNTLLGSLLHSSSFSKITLWLH</sequence>
<evidence type="ECO:0000313" key="2">
    <source>
        <dbReference type="Proteomes" id="UP000054477"/>
    </source>
</evidence>
<dbReference type="HOGENOM" id="CLU_2558615_0_0_1"/>
<dbReference type="EMBL" id="KN838710">
    <property type="protein sequence ID" value="KIJ96790.1"/>
    <property type="molecule type" value="Genomic_DNA"/>
</dbReference>
<proteinExistence type="predicted"/>
<accession>A0A0C9WW33</accession>